<dbReference type="EMBL" id="AY814657">
    <property type="protein sequence ID" value="AAW26389.1"/>
    <property type="molecule type" value="mRNA"/>
</dbReference>
<sequence length="124" mass="13895">MCLAYSKYLQVVSFHFFGCLHASPCSPHCAYIPCTDINSCSGCQKGHRFRDFRRNSAFTTRCRNSSKLKPSNSQGRVKMAKKFLLVTVFLAKLLFYGMRLLTQCLTLLLYPGLGPAATIRGVAF</sequence>
<proteinExistence type="evidence at transcript level"/>
<protein>
    <submittedName>
        <fullName evidence="2">SJCHGC03163 protein</fullName>
    </submittedName>
</protein>
<reference evidence="2" key="2">
    <citation type="journal article" date="2006" name="PLoS Pathog.">
        <title>New perspectives on host-parasite interplay by comparative transcriptomic and proteomic analyses of Schistosoma japonicum.</title>
        <authorList>
            <person name="Liu F."/>
            <person name="Lu J."/>
            <person name="Hu W."/>
            <person name="Wang S.Y."/>
            <person name="Cui S.J."/>
            <person name="Chi M."/>
            <person name="Yan Q."/>
            <person name="Wang X.R."/>
            <person name="Song H.D."/>
            <person name="Xu X.N."/>
            <person name="Wang J.J."/>
            <person name="Zhang X.L."/>
            <person name="Zhang X."/>
            <person name="Wang Z.Q."/>
            <person name="Xue C.L."/>
            <person name="Brindley P.J."/>
            <person name="McManus D.P."/>
            <person name="Yang P.Y."/>
            <person name="Feng Z."/>
            <person name="Chen Z."/>
            <person name="Han Z.G."/>
        </authorList>
    </citation>
    <scope>NUCLEOTIDE SEQUENCE</scope>
</reference>
<evidence type="ECO:0000256" key="1">
    <source>
        <dbReference type="SAM" id="Phobius"/>
    </source>
</evidence>
<reference evidence="2" key="1">
    <citation type="submission" date="2004-11" db="EMBL/GenBank/DDBJ databases">
        <title>The full-length cDNA sequences of Schistosoma japonicum genes.</title>
        <authorList>
            <person name="Han Z."/>
        </authorList>
    </citation>
    <scope>NUCLEOTIDE SEQUENCE</scope>
</reference>
<feature type="transmembrane region" description="Helical" evidence="1">
    <location>
        <begin position="83"/>
        <end position="101"/>
    </location>
</feature>
<evidence type="ECO:0000313" key="2">
    <source>
        <dbReference type="EMBL" id="AAW26389.1"/>
    </source>
</evidence>
<keyword evidence="1" id="KW-0812">Transmembrane</keyword>
<dbReference type="AlphaFoldDB" id="Q5DCR7"/>
<keyword evidence="1" id="KW-0472">Membrane</keyword>
<accession>Q5DCR7</accession>
<name>Q5DCR7_SCHJA</name>
<keyword evidence="1" id="KW-1133">Transmembrane helix</keyword>
<organism evidence="2">
    <name type="scientific">Schistosoma japonicum</name>
    <name type="common">Blood fluke</name>
    <dbReference type="NCBI Taxonomy" id="6182"/>
    <lineage>
        <taxon>Eukaryota</taxon>
        <taxon>Metazoa</taxon>
        <taxon>Spiralia</taxon>
        <taxon>Lophotrochozoa</taxon>
        <taxon>Platyhelminthes</taxon>
        <taxon>Trematoda</taxon>
        <taxon>Digenea</taxon>
        <taxon>Strigeidida</taxon>
        <taxon>Schistosomatoidea</taxon>
        <taxon>Schistosomatidae</taxon>
        <taxon>Schistosoma</taxon>
    </lineage>
</organism>